<dbReference type="RefSeq" id="WP_170234674.1">
    <property type="nucleotide sequence ID" value="NZ_BJYJ01000001.1"/>
</dbReference>
<dbReference type="AlphaFoldDB" id="A0A511YI06"/>
<evidence type="ECO:0008006" key="3">
    <source>
        <dbReference type="Google" id="ProtNLM"/>
    </source>
</evidence>
<evidence type="ECO:0000313" key="2">
    <source>
        <dbReference type="Proteomes" id="UP000321863"/>
    </source>
</evidence>
<protein>
    <recommendedName>
        <fullName evidence="3">Bacteriocin</fullName>
    </recommendedName>
</protein>
<evidence type="ECO:0000313" key="1">
    <source>
        <dbReference type="EMBL" id="GEN74834.1"/>
    </source>
</evidence>
<comment type="caution">
    <text evidence="1">The sequence shown here is derived from an EMBL/GenBank/DDBJ whole genome shotgun (WGS) entry which is preliminary data.</text>
</comment>
<name>A0A511YI06_9FLAO</name>
<sequence length="50" mass="5737">MKNKNALNRKQLQSILGGKEMCFDIMTGECKKYGPFCGERECQIIPEIEL</sequence>
<dbReference type="EMBL" id="BJYJ01000001">
    <property type="protein sequence ID" value="GEN74834.1"/>
    <property type="molecule type" value="Genomic_DNA"/>
</dbReference>
<organism evidence="1 2">
    <name type="scientific">Chryseobacterium hagamense</name>
    <dbReference type="NCBI Taxonomy" id="395935"/>
    <lineage>
        <taxon>Bacteria</taxon>
        <taxon>Pseudomonadati</taxon>
        <taxon>Bacteroidota</taxon>
        <taxon>Flavobacteriia</taxon>
        <taxon>Flavobacteriales</taxon>
        <taxon>Weeksellaceae</taxon>
        <taxon>Chryseobacterium group</taxon>
        <taxon>Chryseobacterium</taxon>
    </lineage>
</organism>
<keyword evidence="2" id="KW-1185">Reference proteome</keyword>
<dbReference type="Proteomes" id="UP000321863">
    <property type="component" value="Unassembled WGS sequence"/>
</dbReference>
<gene>
    <name evidence="1" type="ORF">CHA01nite_05740</name>
</gene>
<accession>A0A511YI06</accession>
<reference evidence="1 2" key="1">
    <citation type="submission" date="2019-07" db="EMBL/GenBank/DDBJ databases">
        <title>Whole genome shotgun sequence of Chryseobacterium hagamense NBRC 105253.</title>
        <authorList>
            <person name="Hosoyama A."/>
            <person name="Uohara A."/>
            <person name="Ohji S."/>
            <person name="Ichikawa N."/>
        </authorList>
    </citation>
    <scope>NUCLEOTIDE SEQUENCE [LARGE SCALE GENOMIC DNA]</scope>
    <source>
        <strain evidence="1 2">NBRC 105253</strain>
    </source>
</reference>
<proteinExistence type="predicted"/>